<evidence type="ECO:0000256" key="1">
    <source>
        <dbReference type="ARBA" id="ARBA00004071"/>
    </source>
</evidence>
<accession>A0AAV8WEX5</accession>
<evidence type="ECO:0000256" key="9">
    <source>
        <dbReference type="ARBA" id="ARBA00081661"/>
    </source>
</evidence>
<dbReference type="GO" id="GO:0006004">
    <property type="term" value="P:fucose metabolic process"/>
    <property type="evidence" value="ECO:0007669"/>
    <property type="project" value="InterPro"/>
</dbReference>
<organism evidence="13 14">
    <name type="scientific">Exocentrus adspersus</name>
    <dbReference type="NCBI Taxonomy" id="1586481"/>
    <lineage>
        <taxon>Eukaryota</taxon>
        <taxon>Metazoa</taxon>
        <taxon>Ecdysozoa</taxon>
        <taxon>Arthropoda</taxon>
        <taxon>Hexapoda</taxon>
        <taxon>Insecta</taxon>
        <taxon>Pterygota</taxon>
        <taxon>Neoptera</taxon>
        <taxon>Endopterygota</taxon>
        <taxon>Coleoptera</taxon>
        <taxon>Polyphaga</taxon>
        <taxon>Cucujiformia</taxon>
        <taxon>Chrysomeloidea</taxon>
        <taxon>Cerambycidae</taxon>
        <taxon>Lamiinae</taxon>
        <taxon>Acanthocinini</taxon>
        <taxon>Exocentrus</taxon>
    </lineage>
</organism>
<evidence type="ECO:0000256" key="6">
    <source>
        <dbReference type="ARBA" id="ARBA00023180"/>
    </source>
</evidence>
<evidence type="ECO:0000259" key="12">
    <source>
        <dbReference type="Pfam" id="PF16757"/>
    </source>
</evidence>
<dbReference type="EMBL" id="JANEYG010000002">
    <property type="protein sequence ID" value="KAJ8925084.1"/>
    <property type="molecule type" value="Genomic_DNA"/>
</dbReference>
<dbReference type="Proteomes" id="UP001159042">
    <property type="component" value="Unassembled WGS sequence"/>
</dbReference>
<dbReference type="InterPro" id="IPR031919">
    <property type="entry name" value="Fucosidase_C"/>
</dbReference>
<evidence type="ECO:0000313" key="13">
    <source>
        <dbReference type="EMBL" id="KAJ8925084.1"/>
    </source>
</evidence>
<evidence type="ECO:0000256" key="8">
    <source>
        <dbReference type="ARBA" id="ARBA00074133"/>
    </source>
</evidence>
<dbReference type="InterPro" id="IPR013780">
    <property type="entry name" value="Glyco_hydro_b"/>
</dbReference>
<keyword evidence="14" id="KW-1185">Reference proteome</keyword>
<proteinExistence type="inferred from homology"/>
<comment type="similarity">
    <text evidence="2">Belongs to the glycosyl hydrolase 29 family.</text>
</comment>
<reference evidence="13 14" key="1">
    <citation type="journal article" date="2023" name="Insect Mol. Biol.">
        <title>Genome sequencing provides insights into the evolution of gene families encoding plant cell wall-degrading enzymes in longhorned beetles.</title>
        <authorList>
            <person name="Shin N.R."/>
            <person name="Okamura Y."/>
            <person name="Kirsch R."/>
            <person name="Pauchet Y."/>
        </authorList>
    </citation>
    <scope>NUCLEOTIDE SEQUENCE [LARGE SCALE GENOMIC DNA]</scope>
    <source>
        <strain evidence="13">EAD_L_NR</strain>
    </source>
</reference>
<comment type="function">
    <text evidence="1">Alpha-L-fucosidase is responsible for hydrolyzing the alpha-1,6-linked fucose joined to the reducing-end N-acetylglucosamine of the carbohydrate moieties of glycoproteins.</text>
</comment>
<name>A0AAV8WEX5_9CUCU</name>
<comment type="caution">
    <text evidence="13">The sequence shown here is derived from an EMBL/GenBank/DDBJ whole genome shotgun (WGS) entry which is preliminary data.</text>
</comment>
<dbReference type="Pfam" id="PF16757">
    <property type="entry name" value="Fucosidase_C"/>
    <property type="match status" value="1"/>
</dbReference>
<dbReference type="EC" id="3.2.1.51" evidence="3"/>
<dbReference type="AlphaFoldDB" id="A0AAV8WEX5"/>
<dbReference type="InterPro" id="IPR017853">
    <property type="entry name" value="GH"/>
</dbReference>
<dbReference type="Gene3D" id="2.60.40.1180">
    <property type="entry name" value="Golgi alpha-mannosidase II"/>
    <property type="match status" value="1"/>
</dbReference>
<dbReference type="PANTHER" id="PTHR10030:SF37">
    <property type="entry name" value="ALPHA-L-FUCOSIDASE-RELATED"/>
    <property type="match status" value="1"/>
</dbReference>
<dbReference type="InterPro" id="IPR016286">
    <property type="entry name" value="FUC_metazoa-typ"/>
</dbReference>
<feature type="signal peptide" evidence="10">
    <location>
        <begin position="1"/>
        <end position="17"/>
    </location>
</feature>
<dbReference type="SMART" id="SM00812">
    <property type="entry name" value="Alpha_L_fucos"/>
    <property type="match status" value="1"/>
</dbReference>
<dbReference type="FunFam" id="3.20.20.80:FF:000027">
    <property type="entry name" value="Alpha-L-fucosidase"/>
    <property type="match status" value="1"/>
</dbReference>
<feature type="chain" id="PRO_5043888666" description="Putative alpha-L-fucosidase" evidence="10">
    <location>
        <begin position="18"/>
        <end position="476"/>
    </location>
</feature>
<keyword evidence="4 10" id="KW-0732">Signal</keyword>
<dbReference type="Gene3D" id="3.20.20.80">
    <property type="entry name" value="Glycosidases"/>
    <property type="match status" value="1"/>
</dbReference>
<dbReference type="InterPro" id="IPR057739">
    <property type="entry name" value="Glyco_hydro_29_N"/>
</dbReference>
<feature type="domain" description="Alpha-L-fucosidase C-terminal" evidence="12">
    <location>
        <begin position="362"/>
        <end position="445"/>
    </location>
</feature>
<dbReference type="Pfam" id="PF01120">
    <property type="entry name" value="Alpha_L_fucos"/>
    <property type="match status" value="1"/>
</dbReference>
<dbReference type="SUPFAM" id="SSF51445">
    <property type="entry name" value="(Trans)glycosidases"/>
    <property type="match status" value="1"/>
</dbReference>
<dbReference type="GO" id="GO:0004560">
    <property type="term" value="F:alpha-L-fucosidase activity"/>
    <property type="evidence" value="ECO:0007669"/>
    <property type="project" value="UniProtKB-EC"/>
</dbReference>
<dbReference type="GO" id="GO:0005764">
    <property type="term" value="C:lysosome"/>
    <property type="evidence" value="ECO:0007669"/>
    <property type="project" value="TreeGrafter"/>
</dbReference>
<evidence type="ECO:0000256" key="5">
    <source>
        <dbReference type="ARBA" id="ARBA00022801"/>
    </source>
</evidence>
<evidence type="ECO:0000256" key="3">
    <source>
        <dbReference type="ARBA" id="ARBA00012662"/>
    </source>
</evidence>
<evidence type="ECO:0000256" key="2">
    <source>
        <dbReference type="ARBA" id="ARBA00007951"/>
    </source>
</evidence>
<evidence type="ECO:0000256" key="4">
    <source>
        <dbReference type="ARBA" id="ARBA00022729"/>
    </source>
</evidence>
<keyword evidence="6" id="KW-0325">Glycoprotein</keyword>
<protein>
    <recommendedName>
        <fullName evidence="8">Putative alpha-L-fucosidase</fullName>
        <ecNumber evidence="3">3.2.1.51</ecNumber>
    </recommendedName>
    <alternativeName>
        <fullName evidence="9">Alpha-L-fucoside fucohydrolase</fullName>
    </alternativeName>
</protein>
<gene>
    <name evidence="13" type="ORF">NQ315_001256</name>
</gene>
<sequence length="476" mass="54479">MIRLGTTVLSLLSLATANERNYPPTWEGLDARPIPPWYDRAKFGIIIHWGVYSVPSFGSESFWLYWKSDEQKQAKYEEFMNKYPDGFTYQEFAKDFTAKLFEPKHWAELFAKAGAKYVVLTSKHHDGYALWPSSYSWNSMDIGPHRDLVGELAEEVRARNLTFGLFYTLSEWFHPLYQADKTANFTTQAFIEAKIAPERKELVLRYEPEVFFSDGSGDADYTYWKSTEFLAWLYNDSPVKDTVVVNDRWGTDMACNHGGYFMCIDRYNPAVLLEHKWENVMTIEKQSWGYRREATLSDYLTIQELITQLVTTVSCGGNVLLNVGPTKDGTIDPIFEERLMQLGQWLEVNGEAIYATIPWIHQNDSGISGVWYTEKDDAVYAIALHWTEVLALASPRKLFRASTNVTLLGNEDAGNLPWTVTDSSVKITLPAKATVKSEWAWVLKIVSTPTSSCTHPETHLRMLVTAALLWTVLSYY</sequence>
<evidence type="ECO:0000259" key="11">
    <source>
        <dbReference type="Pfam" id="PF01120"/>
    </source>
</evidence>
<evidence type="ECO:0000256" key="10">
    <source>
        <dbReference type="SAM" id="SignalP"/>
    </source>
</evidence>
<dbReference type="GO" id="GO:0016139">
    <property type="term" value="P:glycoside catabolic process"/>
    <property type="evidence" value="ECO:0007669"/>
    <property type="project" value="TreeGrafter"/>
</dbReference>
<dbReference type="PRINTS" id="PR00741">
    <property type="entry name" value="GLHYDRLASE29"/>
</dbReference>
<feature type="domain" description="Glycoside hydrolase family 29 N-terminal" evidence="11">
    <location>
        <begin position="15"/>
        <end position="351"/>
    </location>
</feature>
<keyword evidence="5" id="KW-0378">Hydrolase</keyword>
<keyword evidence="7" id="KW-0326">Glycosidase</keyword>
<evidence type="ECO:0000256" key="7">
    <source>
        <dbReference type="ARBA" id="ARBA00023295"/>
    </source>
</evidence>
<dbReference type="InterPro" id="IPR000933">
    <property type="entry name" value="Glyco_hydro_29"/>
</dbReference>
<evidence type="ECO:0000313" key="14">
    <source>
        <dbReference type="Proteomes" id="UP001159042"/>
    </source>
</evidence>
<dbReference type="PANTHER" id="PTHR10030">
    <property type="entry name" value="ALPHA-L-FUCOSIDASE"/>
    <property type="match status" value="1"/>
</dbReference>